<evidence type="ECO:0000256" key="1">
    <source>
        <dbReference type="ARBA" id="ARBA00008239"/>
    </source>
</evidence>
<dbReference type="PANTHER" id="PTHR11528">
    <property type="entry name" value="HEAT SHOCK PROTEIN 90 FAMILY MEMBER"/>
    <property type="match status" value="1"/>
</dbReference>
<dbReference type="Pfam" id="PF00183">
    <property type="entry name" value="HSP90"/>
    <property type="match status" value="1"/>
</dbReference>
<dbReference type="EMBL" id="JAJJMB010006973">
    <property type="protein sequence ID" value="KAI3933009.1"/>
    <property type="molecule type" value="Genomic_DNA"/>
</dbReference>
<dbReference type="Gene3D" id="3.30.230.80">
    <property type="match status" value="1"/>
</dbReference>
<evidence type="ECO:0000256" key="2">
    <source>
        <dbReference type="ARBA" id="ARBA00023186"/>
    </source>
</evidence>
<sequence length="62" mass="7284">METAFISDDFDDLLPKYLNILMGLLDSETLPLNVFCEILQQQNSLKIIKKKVIRRTLDMIRQ</sequence>
<reference evidence="3" key="1">
    <citation type="submission" date="2022-04" db="EMBL/GenBank/DDBJ databases">
        <title>A functionally conserved STORR gene fusion in Papaver species that diverged 16.8 million years ago.</title>
        <authorList>
            <person name="Catania T."/>
        </authorList>
    </citation>
    <scope>NUCLEOTIDE SEQUENCE</scope>
    <source>
        <strain evidence="3">S-188037</strain>
    </source>
</reference>
<evidence type="ECO:0000313" key="4">
    <source>
        <dbReference type="Proteomes" id="UP001202328"/>
    </source>
</evidence>
<name>A0AAD4XMG4_9MAGN</name>
<dbReference type="Proteomes" id="UP001202328">
    <property type="component" value="Unassembled WGS sequence"/>
</dbReference>
<gene>
    <name evidence="3" type="ORF">MKW98_029242</name>
</gene>
<evidence type="ECO:0000313" key="3">
    <source>
        <dbReference type="EMBL" id="KAI3933009.1"/>
    </source>
</evidence>
<keyword evidence="4" id="KW-1185">Reference proteome</keyword>
<dbReference type="SUPFAM" id="SSF54211">
    <property type="entry name" value="Ribosomal protein S5 domain 2-like"/>
    <property type="match status" value="1"/>
</dbReference>
<dbReference type="GO" id="GO:0005524">
    <property type="term" value="F:ATP binding"/>
    <property type="evidence" value="ECO:0007669"/>
    <property type="project" value="InterPro"/>
</dbReference>
<comment type="caution">
    <text evidence="3">The sequence shown here is derived from an EMBL/GenBank/DDBJ whole genome shotgun (WGS) entry which is preliminary data.</text>
</comment>
<feature type="non-terminal residue" evidence="3">
    <location>
        <position position="62"/>
    </location>
</feature>
<keyword evidence="2" id="KW-0143">Chaperone</keyword>
<protein>
    <submittedName>
        <fullName evidence="3">Uncharacterized protein</fullName>
    </submittedName>
</protein>
<accession>A0AAD4XMG4</accession>
<dbReference type="GO" id="GO:0051082">
    <property type="term" value="F:unfolded protein binding"/>
    <property type="evidence" value="ECO:0007669"/>
    <property type="project" value="InterPro"/>
</dbReference>
<dbReference type="GO" id="GO:0016887">
    <property type="term" value="F:ATP hydrolysis activity"/>
    <property type="evidence" value="ECO:0007669"/>
    <property type="project" value="InterPro"/>
</dbReference>
<proteinExistence type="inferred from homology"/>
<dbReference type="InterPro" id="IPR020568">
    <property type="entry name" value="Ribosomal_Su5_D2-typ_SF"/>
</dbReference>
<organism evidence="3 4">
    <name type="scientific">Papaver atlanticum</name>
    <dbReference type="NCBI Taxonomy" id="357466"/>
    <lineage>
        <taxon>Eukaryota</taxon>
        <taxon>Viridiplantae</taxon>
        <taxon>Streptophyta</taxon>
        <taxon>Embryophyta</taxon>
        <taxon>Tracheophyta</taxon>
        <taxon>Spermatophyta</taxon>
        <taxon>Magnoliopsida</taxon>
        <taxon>Ranunculales</taxon>
        <taxon>Papaveraceae</taxon>
        <taxon>Papaveroideae</taxon>
        <taxon>Papaver</taxon>
    </lineage>
</organism>
<dbReference type="GO" id="GO:0140662">
    <property type="term" value="F:ATP-dependent protein folding chaperone"/>
    <property type="evidence" value="ECO:0007669"/>
    <property type="project" value="InterPro"/>
</dbReference>
<dbReference type="AlphaFoldDB" id="A0AAD4XMG4"/>
<comment type="similarity">
    <text evidence="1">Belongs to the heat shock protein 90 family.</text>
</comment>
<dbReference type="InterPro" id="IPR001404">
    <property type="entry name" value="Hsp90_fam"/>
</dbReference>